<sequence length="45" mass="4859">MAHHPVRADADRTMSGKAVPYDLAEPCNPFDLHALSHPREGCSGT</sequence>
<protein>
    <submittedName>
        <fullName evidence="1">Uncharacterized protein</fullName>
    </submittedName>
</protein>
<name>A0A090DD81_MESPL</name>
<organism evidence="1 2">
    <name type="scientific">Mesorhizobium plurifarium</name>
    <dbReference type="NCBI Taxonomy" id="69974"/>
    <lineage>
        <taxon>Bacteria</taxon>
        <taxon>Pseudomonadati</taxon>
        <taxon>Pseudomonadota</taxon>
        <taxon>Alphaproteobacteria</taxon>
        <taxon>Hyphomicrobiales</taxon>
        <taxon>Phyllobacteriaceae</taxon>
        <taxon>Mesorhizobium</taxon>
    </lineage>
</organism>
<proteinExistence type="predicted"/>
<dbReference type="Proteomes" id="UP000045285">
    <property type="component" value="Unassembled WGS sequence"/>
</dbReference>
<reference evidence="2" key="1">
    <citation type="submission" date="2014-08" db="EMBL/GenBank/DDBJ databases">
        <authorList>
            <person name="Moulin L."/>
        </authorList>
    </citation>
    <scope>NUCLEOTIDE SEQUENCE [LARGE SCALE GENOMIC DNA]</scope>
</reference>
<gene>
    <name evidence="1" type="ORF">MPL3356_140201</name>
</gene>
<evidence type="ECO:0000313" key="2">
    <source>
        <dbReference type="Proteomes" id="UP000045285"/>
    </source>
</evidence>
<accession>A0A090DD81</accession>
<evidence type="ECO:0000313" key="1">
    <source>
        <dbReference type="EMBL" id="CDX13439.1"/>
    </source>
</evidence>
<keyword evidence="2" id="KW-1185">Reference proteome</keyword>
<dbReference type="EMBL" id="CCMZ01000006">
    <property type="protein sequence ID" value="CDX13439.1"/>
    <property type="molecule type" value="Genomic_DNA"/>
</dbReference>
<dbReference type="AlphaFoldDB" id="A0A090DD81"/>